<keyword evidence="5" id="KW-1185">Reference proteome</keyword>
<sequence length="235" mass="26135">MNQVRFRSIEACVFDAYGTLLDFNSATRHARDALGEKTDALSEIWRQKQLQYTWLRALMRTHAPFWQVTGEALDYALDALAIGDGELRARLMQLYLSLDAFPEVPEMLRALKAAGIKTAILTNGSPEMIEAGCRNAGIDGLLDAILSVEEVGVYKPDPRVYQLAVERLRVPKERIAFQSSNSWDAVGAAMFGFRVAWCNRYGQARERLPAEPDVEITSLAELPAIVGAERAESSL</sequence>
<dbReference type="EC" id="3.8.1.2" evidence="3"/>
<protein>
    <recommendedName>
        <fullName evidence="3">(S)-2-haloacid dehalogenase</fullName>
        <ecNumber evidence="3">3.8.1.2</ecNumber>
    </recommendedName>
    <alternativeName>
        <fullName evidence="3">2-haloalkanoic acid dehalogenase</fullName>
    </alternativeName>
    <alternativeName>
        <fullName evidence="3">Halocarboxylic acid halidohydrolase</fullName>
    </alternativeName>
    <alternativeName>
        <fullName evidence="3">L-2-haloacid dehalogenase</fullName>
    </alternativeName>
</protein>
<dbReference type="Proteomes" id="UP000192917">
    <property type="component" value="Unassembled WGS sequence"/>
</dbReference>
<dbReference type="NCBIfam" id="TIGR01493">
    <property type="entry name" value="HAD-SF-IA-v2"/>
    <property type="match status" value="1"/>
</dbReference>
<dbReference type="SFLD" id="SFLDG01135">
    <property type="entry name" value="C1.5.6:_HAD__Beta-PGM__Phospha"/>
    <property type="match status" value="1"/>
</dbReference>
<comment type="similarity">
    <text evidence="1 3">Belongs to the HAD-like hydrolase superfamily. S-2-haloalkanoic acid dehalogenase family.</text>
</comment>
<dbReference type="SUPFAM" id="SSF56784">
    <property type="entry name" value="HAD-like"/>
    <property type="match status" value="1"/>
</dbReference>
<dbReference type="Gene3D" id="3.40.50.1000">
    <property type="entry name" value="HAD superfamily/HAD-like"/>
    <property type="match status" value="1"/>
</dbReference>
<dbReference type="NCBIfam" id="TIGR01428">
    <property type="entry name" value="HAD_type_II"/>
    <property type="match status" value="1"/>
</dbReference>
<proteinExistence type="inferred from homology"/>
<dbReference type="PANTHER" id="PTHR43316">
    <property type="entry name" value="HYDROLASE, HALOACID DELAHOGENASE-RELATED"/>
    <property type="match status" value="1"/>
</dbReference>
<name>A0A1Y6CZ33_9PROT</name>
<dbReference type="InterPro" id="IPR036412">
    <property type="entry name" value="HAD-like_sf"/>
</dbReference>
<dbReference type="InterPro" id="IPR006439">
    <property type="entry name" value="HAD-SF_hydro_IA"/>
</dbReference>
<comment type="function">
    <text evidence="3">Catalyzes the hydrolytic dehalogenation of small (S)-2-haloalkanoic acids to yield the corresponding (R)-2-hydroxyalkanoic acids.</text>
</comment>
<dbReference type="Pfam" id="PF00702">
    <property type="entry name" value="Hydrolase"/>
    <property type="match status" value="1"/>
</dbReference>
<keyword evidence="2 3" id="KW-0378">Hydrolase</keyword>
<dbReference type="SFLD" id="SFLDF00045">
    <property type="entry name" value="2-haloacid_dehalogenase"/>
    <property type="match status" value="1"/>
</dbReference>
<dbReference type="STRING" id="560819.SAMN05428998_15218"/>
<evidence type="ECO:0000256" key="3">
    <source>
        <dbReference type="RuleBase" id="RU368077"/>
    </source>
</evidence>
<accession>A0A1Y6CZ33</accession>
<dbReference type="CDD" id="cd02588">
    <property type="entry name" value="HAD_L2-DEX"/>
    <property type="match status" value="1"/>
</dbReference>
<dbReference type="SFLD" id="SFLDS00003">
    <property type="entry name" value="Haloacid_Dehalogenase"/>
    <property type="match status" value="1"/>
</dbReference>
<evidence type="ECO:0000256" key="2">
    <source>
        <dbReference type="ARBA" id="ARBA00022801"/>
    </source>
</evidence>
<evidence type="ECO:0000256" key="1">
    <source>
        <dbReference type="ARBA" id="ARBA00008106"/>
    </source>
</evidence>
<organism evidence="4 5">
    <name type="scientific">Tistlia consotensis USBA 355</name>
    <dbReference type="NCBI Taxonomy" id="560819"/>
    <lineage>
        <taxon>Bacteria</taxon>
        <taxon>Pseudomonadati</taxon>
        <taxon>Pseudomonadota</taxon>
        <taxon>Alphaproteobacteria</taxon>
        <taxon>Rhodospirillales</taxon>
        <taxon>Rhodovibrionaceae</taxon>
        <taxon>Tistlia</taxon>
    </lineage>
</organism>
<dbReference type="InterPro" id="IPR023198">
    <property type="entry name" value="PGP-like_dom2"/>
</dbReference>
<dbReference type="SFLD" id="SFLDG01129">
    <property type="entry name" value="C1.5:_HAD__Beta-PGM__Phosphata"/>
    <property type="match status" value="1"/>
</dbReference>
<dbReference type="Gene3D" id="1.10.150.240">
    <property type="entry name" value="Putative phosphatase, domain 2"/>
    <property type="match status" value="1"/>
</dbReference>
<comment type="catalytic activity">
    <reaction evidence="3">
        <text>an (S)-2-haloacid + H2O = a (2R)-2-hydroxycarboxylate + a halide anion + H(+)</text>
        <dbReference type="Rhea" id="RHEA:11192"/>
        <dbReference type="ChEBI" id="CHEBI:15377"/>
        <dbReference type="ChEBI" id="CHEBI:15378"/>
        <dbReference type="ChEBI" id="CHEBI:16042"/>
        <dbReference type="ChEBI" id="CHEBI:58314"/>
        <dbReference type="ChEBI" id="CHEBI:137405"/>
        <dbReference type="EC" id="3.8.1.2"/>
    </reaction>
</comment>
<dbReference type="InterPro" id="IPR051540">
    <property type="entry name" value="S-2-haloacid_dehalogenase"/>
</dbReference>
<gene>
    <name evidence="4" type="ORF">SAMN05428998_15218</name>
</gene>
<dbReference type="PANTHER" id="PTHR43316:SF3">
    <property type="entry name" value="HALOACID DEHALOGENASE, TYPE II (AFU_ORTHOLOGUE AFUA_2G07750)-RELATED"/>
    <property type="match status" value="1"/>
</dbReference>
<dbReference type="InterPro" id="IPR023214">
    <property type="entry name" value="HAD_sf"/>
</dbReference>
<dbReference type="RefSeq" id="WP_179244006.1">
    <property type="nucleotide sequence ID" value="NZ_FWZX01000052.1"/>
</dbReference>
<dbReference type="GO" id="GO:0018784">
    <property type="term" value="F:(S)-2-haloacid dehalogenase activity"/>
    <property type="evidence" value="ECO:0007669"/>
    <property type="project" value="UniProtKB-UniRule"/>
</dbReference>
<dbReference type="AlphaFoldDB" id="A0A1Y6CZ33"/>
<dbReference type="EMBL" id="FWZX01000052">
    <property type="protein sequence ID" value="SMF84011.1"/>
    <property type="molecule type" value="Genomic_DNA"/>
</dbReference>
<evidence type="ECO:0000313" key="4">
    <source>
        <dbReference type="EMBL" id="SMF84011.1"/>
    </source>
</evidence>
<evidence type="ECO:0000313" key="5">
    <source>
        <dbReference type="Proteomes" id="UP000192917"/>
    </source>
</evidence>
<dbReference type="PRINTS" id="PR00413">
    <property type="entry name" value="HADHALOGNASE"/>
</dbReference>
<reference evidence="4 5" key="1">
    <citation type="submission" date="2017-04" db="EMBL/GenBank/DDBJ databases">
        <authorList>
            <person name="Afonso C.L."/>
            <person name="Miller P.J."/>
            <person name="Scott M.A."/>
            <person name="Spackman E."/>
            <person name="Goraichik I."/>
            <person name="Dimitrov K.M."/>
            <person name="Suarez D.L."/>
            <person name="Swayne D.E."/>
        </authorList>
    </citation>
    <scope>NUCLEOTIDE SEQUENCE [LARGE SCALE GENOMIC DNA]</scope>
    <source>
        <strain evidence="4 5">USBA 355</strain>
    </source>
</reference>
<dbReference type="InterPro" id="IPR006328">
    <property type="entry name" value="2-HAD"/>
</dbReference>